<dbReference type="AlphaFoldDB" id="A0A0F5PIY6"/>
<protein>
    <submittedName>
        <fullName evidence="2">Uncharacterized protein</fullName>
    </submittedName>
</protein>
<reference evidence="2 3" key="2">
    <citation type="journal article" date="2015" name="BMC Genomics">
        <title>Analysis of three genomes within the thermophilic bacterial species Caldanaerobacter subterraneus with a focus on carbon monoxide dehydrogenase evolution and hydrolase diversity.</title>
        <authorList>
            <person name="Sant'Anna F.H."/>
            <person name="Lebedinsky A.V."/>
            <person name="Sokolova T.G."/>
            <person name="Robb F.T."/>
            <person name="Gonzalez J.M."/>
        </authorList>
    </citation>
    <scope>NUCLEOTIDE SEQUENCE [LARGE SCALE GENOMIC DNA]</scope>
    <source>
        <strain evidence="2 3">DSM 12653</strain>
    </source>
</reference>
<evidence type="ECO:0000313" key="2">
    <source>
        <dbReference type="EMBL" id="KKC28612.1"/>
    </source>
</evidence>
<organism evidence="2 3">
    <name type="scientific">Caldanaerobacter subterraneus subsp. pacificus DSM 12653</name>
    <dbReference type="NCBI Taxonomy" id="391606"/>
    <lineage>
        <taxon>Bacteria</taxon>
        <taxon>Bacillati</taxon>
        <taxon>Bacillota</taxon>
        <taxon>Clostridia</taxon>
        <taxon>Thermoanaerobacterales</taxon>
        <taxon>Thermoanaerobacteraceae</taxon>
        <taxon>Caldanaerobacter</taxon>
    </lineage>
</organism>
<reference evidence="2 3" key="1">
    <citation type="submission" date="2008-07" db="EMBL/GenBank/DDBJ databases">
        <authorList>
            <person name="Gonzalez J."/>
            <person name="Sokolova T."/>
            <person name="Ferriera S."/>
            <person name="Johnson J."/>
            <person name="Kravitz S."/>
            <person name="Beeson K."/>
            <person name="Sutton G."/>
            <person name="Rogers Y.-H."/>
            <person name="Friedman R."/>
            <person name="Frazier M."/>
            <person name="Venter J.C."/>
        </authorList>
    </citation>
    <scope>NUCLEOTIDE SEQUENCE [LARGE SCALE GENOMIC DNA]</scope>
    <source>
        <strain evidence="2 3">DSM 12653</strain>
    </source>
</reference>
<name>A0A0F5PIY6_9THEO</name>
<keyword evidence="1" id="KW-0472">Membrane</keyword>
<proteinExistence type="predicted"/>
<dbReference type="Proteomes" id="UP000010146">
    <property type="component" value="Unassembled WGS sequence"/>
</dbReference>
<evidence type="ECO:0000313" key="3">
    <source>
        <dbReference type="Proteomes" id="UP000010146"/>
    </source>
</evidence>
<sequence length="84" mass="9612">MTVKNFLSIKEGMEIFSTKLKVCGRSIELRKLNNVIFKVLVLLLVFTLLMSLPPKRNAKVLGIEIVELPNDPKFENNNIIKMPK</sequence>
<reference evidence="3" key="3">
    <citation type="submission" date="2015-02" db="EMBL/GenBank/DDBJ databases">
        <title>Genome analysis of three genomes within the thermophilic hydrogenogenic bacterial species Caldanaerobacter subterraneus.</title>
        <authorList>
            <person name="Sant'Anna F.H."/>
            <person name="Lebedinsky A."/>
            <person name="Sokolova T."/>
            <person name="Robb F.T."/>
            <person name="Gonzalez J.M."/>
        </authorList>
    </citation>
    <scope>NUCLEOTIDE SEQUENCE [LARGE SCALE GENOMIC DNA]</scope>
    <source>
        <strain evidence="3">DSM 12653</strain>
    </source>
</reference>
<evidence type="ECO:0000256" key="1">
    <source>
        <dbReference type="SAM" id="Phobius"/>
    </source>
</evidence>
<keyword evidence="1" id="KW-1133">Transmembrane helix</keyword>
<comment type="caution">
    <text evidence="2">The sequence shown here is derived from an EMBL/GenBank/DDBJ whole genome shotgun (WGS) entry which is preliminary data.</text>
</comment>
<gene>
    <name evidence="2" type="ORF">CDSM653_02379</name>
</gene>
<keyword evidence="1" id="KW-0812">Transmembrane</keyword>
<accession>A0A0F5PIY6</accession>
<feature type="transmembrane region" description="Helical" evidence="1">
    <location>
        <begin position="35"/>
        <end position="52"/>
    </location>
</feature>
<dbReference type="EMBL" id="ABXP02000122">
    <property type="protein sequence ID" value="KKC28612.1"/>
    <property type="molecule type" value="Genomic_DNA"/>
</dbReference>